<dbReference type="Proteomes" id="UP000256220">
    <property type="component" value="Unassembled WGS sequence"/>
</dbReference>
<dbReference type="RefSeq" id="WP_034309453.1">
    <property type="nucleotide sequence ID" value="NZ_JFBM01000008.1"/>
</dbReference>
<accession>A0A2P2FWA2</accession>
<name>A0A2P2FWA2_AMYLU</name>
<comment type="caution">
    <text evidence="2">The sequence shown here is derived from an EMBL/GenBank/DDBJ whole genome shotgun (WGS) entry which is preliminary data.</text>
</comment>
<proteinExistence type="predicted"/>
<organism evidence="2 3">
    <name type="scientific">Amycolatopsis lurida NRRL 2430</name>
    <dbReference type="NCBI Taxonomy" id="1460371"/>
    <lineage>
        <taxon>Bacteria</taxon>
        <taxon>Bacillati</taxon>
        <taxon>Actinomycetota</taxon>
        <taxon>Actinomycetes</taxon>
        <taxon>Pseudonocardiales</taxon>
        <taxon>Pseudonocardiaceae</taxon>
        <taxon>Amycolatopsis</taxon>
    </lineage>
</organism>
<dbReference type="EMBL" id="JFBM01000008">
    <property type="protein sequence ID" value="KFU81000.1"/>
    <property type="molecule type" value="Genomic_DNA"/>
</dbReference>
<sequence length="129" mass="14048">MTTEPERPDPADAVEFIETVLEVDLEPWQRRFAETQFAHEHVVDEIARTTLAAIVPGVAAAAVRIGRSFAALAEALQATVPALAALDEIATRNAADRFAVALDRVRNRNTGPARQSRPPRTINARGTRP</sequence>
<dbReference type="AlphaFoldDB" id="A0A2P2FWA2"/>
<evidence type="ECO:0000256" key="1">
    <source>
        <dbReference type="SAM" id="MobiDB-lite"/>
    </source>
</evidence>
<gene>
    <name evidence="2" type="ORF">BB31_11500</name>
</gene>
<protein>
    <submittedName>
        <fullName evidence="2">Uncharacterized protein</fullName>
    </submittedName>
</protein>
<keyword evidence="3" id="KW-1185">Reference proteome</keyword>
<feature type="region of interest" description="Disordered" evidence="1">
    <location>
        <begin position="105"/>
        <end position="129"/>
    </location>
</feature>
<evidence type="ECO:0000313" key="2">
    <source>
        <dbReference type="EMBL" id="KFU81000.1"/>
    </source>
</evidence>
<evidence type="ECO:0000313" key="3">
    <source>
        <dbReference type="Proteomes" id="UP000256220"/>
    </source>
</evidence>
<reference evidence="2 3" key="1">
    <citation type="journal article" date="2014" name="Genome Announc.">
        <title>Draft Genome Sequence of Amycolatopsis lurida NRRL 2430, Producer of the Glycopeptide Family Antibiotic Ristocetin.</title>
        <authorList>
            <person name="Kwun M.J."/>
            <person name="Hong H.J."/>
        </authorList>
    </citation>
    <scope>NUCLEOTIDE SEQUENCE [LARGE SCALE GENOMIC DNA]</scope>
    <source>
        <strain evidence="2 3">NRRL 2430</strain>
    </source>
</reference>